<evidence type="ECO:0000256" key="1">
    <source>
        <dbReference type="SAM" id="MobiDB-lite"/>
    </source>
</evidence>
<dbReference type="EMBL" id="LAZR01000488">
    <property type="protein sequence ID" value="KKN66851.1"/>
    <property type="molecule type" value="Genomic_DNA"/>
</dbReference>
<proteinExistence type="predicted"/>
<organism evidence="2">
    <name type="scientific">marine sediment metagenome</name>
    <dbReference type="NCBI Taxonomy" id="412755"/>
    <lineage>
        <taxon>unclassified sequences</taxon>
        <taxon>metagenomes</taxon>
        <taxon>ecological metagenomes</taxon>
    </lineage>
</organism>
<gene>
    <name evidence="2" type="ORF">LCGC14_0467190</name>
</gene>
<name>A0A0F9V044_9ZZZZ</name>
<sequence>MSLYNETDPVPKDLDLSTPTEGASPPAEINNAIREVKRVLKVENAVITTTGNLQLSEQHSTVLINGAHTITLPTIANVSSSTFTKRYRLINISSSTGVLKTKAGAETLNGSDYSSTGLNLAVQYAEYLVYGNGTVWYMETVVTTDTISELTAAAGVTIDSCTIKDGGVEAVTDQGGGANLLLKVIEIGDWDMDAASSHNVAHGIGASYKNIRSISGIIRDDDDTNYYKLELIQLDGVPQGGVSLIGSVNIQLERFATGTFDAAAFDDFGGVQGNRGWVTIGYIE</sequence>
<feature type="region of interest" description="Disordered" evidence="1">
    <location>
        <begin position="1"/>
        <end position="28"/>
    </location>
</feature>
<comment type="caution">
    <text evidence="2">The sequence shown here is derived from an EMBL/GenBank/DDBJ whole genome shotgun (WGS) entry which is preliminary data.</text>
</comment>
<accession>A0A0F9V044</accession>
<evidence type="ECO:0000313" key="2">
    <source>
        <dbReference type="EMBL" id="KKN66851.1"/>
    </source>
</evidence>
<dbReference type="AlphaFoldDB" id="A0A0F9V044"/>
<reference evidence="2" key="1">
    <citation type="journal article" date="2015" name="Nature">
        <title>Complex archaea that bridge the gap between prokaryotes and eukaryotes.</title>
        <authorList>
            <person name="Spang A."/>
            <person name="Saw J.H."/>
            <person name="Jorgensen S.L."/>
            <person name="Zaremba-Niedzwiedzka K."/>
            <person name="Martijn J."/>
            <person name="Lind A.E."/>
            <person name="van Eijk R."/>
            <person name="Schleper C."/>
            <person name="Guy L."/>
            <person name="Ettema T.J."/>
        </authorList>
    </citation>
    <scope>NUCLEOTIDE SEQUENCE</scope>
</reference>
<protein>
    <submittedName>
        <fullName evidence="2">Uncharacterized protein</fullName>
    </submittedName>
</protein>